<dbReference type="Proteomes" id="UP000064967">
    <property type="component" value="Chromosome"/>
</dbReference>
<keyword evidence="3" id="KW-1185">Reference proteome</keyword>
<dbReference type="AlphaFoldDB" id="A0A0K1PMF6"/>
<evidence type="ECO:0000313" key="3">
    <source>
        <dbReference type="Proteomes" id="UP000064967"/>
    </source>
</evidence>
<proteinExistence type="predicted"/>
<gene>
    <name evidence="2" type="ORF">AKJ09_01369</name>
</gene>
<reference evidence="2 3" key="1">
    <citation type="submission" date="2015-08" db="EMBL/GenBank/DDBJ databases">
        <authorList>
            <person name="Babu N.S."/>
            <person name="Beckwith C.J."/>
            <person name="Beseler K.G."/>
            <person name="Brison A."/>
            <person name="Carone J.V."/>
            <person name="Caskin T.P."/>
            <person name="Diamond M."/>
            <person name="Durham M.E."/>
            <person name="Foxe J.M."/>
            <person name="Go M."/>
            <person name="Henderson B.A."/>
            <person name="Jones I.B."/>
            <person name="McGettigan J.A."/>
            <person name="Micheletti S.J."/>
            <person name="Nasrallah M.E."/>
            <person name="Ortiz D."/>
            <person name="Piller C.R."/>
            <person name="Privatt S.R."/>
            <person name="Schneider S.L."/>
            <person name="Sharp S."/>
            <person name="Smith T.C."/>
            <person name="Stanton J.D."/>
            <person name="Ullery H.E."/>
            <person name="Wilson R.J."/>
            <person name="Serrano M.G."/>
            <person name="Buck G."/>
            <person name="Lee V."/>
            <person name="Wang Y."/>
            <person name="Carvalho R."/>
            <person name="Voegtly L."/>
            <person name="Shi R."/>
            <person name="Duckworth R."/>
            <person name="Johnson A."/>
            <person name="Loviza R."/>
            <person name="Walstead R."/>
            <person name="Shah Z."/>
            <person name="Kiflezghi M."/>
            <person name="Wade K."/>
            <person name="Ball S.L."/>
            <person name="Bradley K.W."/>
            <person name="Asai D.J."/>
            <person name="Bowman C.A."/>
            <person name="Russell D.A."/>
            <person name="Pope W.H."/>
            <person name="Jacobs-Sera D."/>
            <person name="Hendrix R.W."/>
            <person name="Hatfull G.F."/>
        </authorList>
    </citation>
    <scope>NUCLEOTIDE SEQUENCE [LARGE SCALE GENOMIC DNA]</scope>
    <source>
        <strain evidence="2 3">DSM 27648</strain>
    </source>
</reference>
<dbReference type="KEGG" id="llu:AKJ09_01369"/>
<evidence type="ECO:0000256" key="1">
    <source>
        <dbReference type="SAM" id="MobiDB-lite"/>
    </source>
</evidence>
<dbReference type="STRING" id="1391654.AKJ09_01369"/>
<sequence>MNVAAPPSSAVSGGDAMLPWRAGGLDGWDGDDGSALLALALSAGLSSSTFPPQAASAMSPNAPTARRRAGLDPTRNLMCIG</sequence>
<evidence type="ECO:0000313" key="2">
    <source>
        <dbReference type="EMBL" id="AKU94705.1"/>
    </source>
</evidence>
<feature type="region of interest" description="Disordered" evidence="1">
    <location>
        <begin position="50"/>
        <end position="81"/>
    </location>
</feature>
<protein>
    <submittedName>
        <fullName evidence="2">Uncharacterized protein</fullName>
    </submittedName>
</protein>
<accession>A0A0K1PMF6</accession>
<organism evidence="2 3">
    <name type="scientific">Labilithrix luteola</name>
    <dbReference type="NCBI Taxonomy" id="1391654"/>
    <lineage>
        <taxon>Bacteria</taxon>
        <taxon>Pseudomonadati</taxon>
        <taxon>Myxococcota</taxon>
        <taxon>Polyangia</taxon>
        <taxon>Polyangiales</taxon>
        <taxon>Labilitrichaceae</taxon>
        <taxon>Labilithrix</taxon>
    </lineage>
</organism>
<name>A0A0K1PMF6_9BACT</name>
<dbReference type="EMBL" id="CP012333">
    <property type="protein sequence ID" value="AKU94705.1"/>
    <property type="molecule type" value="Genomic_DNA"/>
</dbReference>